<dbReference type="InterPro" id="IPR002577">
    <property type="entry name" value="HTH_HxlR"/>
</dbReference>
<proteinExistence type="predicted"/>
<name>A0ABW4L5L8_9MICO</name>
<evidence type="ECO:0000313" key="5">
    <source>
        <dbReference type="EMBL" id="MFD1718222.1"/>
    </source>
</evidence>
<dbReference type="Gene3D" id="1.10.10.10">
    <property type="entry name" value="Winged helix-like DNA-binding domain superfamily/Winged helix DNA-binding domain"/>
    <property type="match status" value="1"/>
</dbReference>
<dbReference type="Pfam" id="PF01638">
    <property type="entry name" value="HxlR"/>
    <property type="match status" value="1"/>
</dbReference>
<dbReference type="SUPFAM" id="SSF46785">
    <property type="entry name" value="Winged helix' DNA-binding domain"/>
    <property type="match status" value="1"/>
</dbReference>
<protein>
    <submittedName>
        <fullName evidence="5">Winged helix-turn-helix transcriptional regulator</fullName>
    </submittedName>
</protein>
<dbReference type="RefSeq" id="WP_388006089.1">
    <property type="nucleotide sequence ID" value="NZ_JBHUEE010000005.1"/>
</dbReference>
<reference evidence="6" key="1">
    <citation type="journal article" date="2019" name="Int. J. Syst. Evol. Microbiol.">
        <title>The Global Catalogue of Microorganisms (GCM) 10K type strain sequencing project: providing services to taxonomists for standard genome sequencing and annotation.</title>
        <authorList>
            <consortium name="The Broad Institute Genomics Platform"/>
            <consortium name="The Broad Institute Genome Sequencing Center for Infectious Disease"/>
            <person name="Wu L."/>
            <person name="Ma J."/>
        </authorList>
    </citation>
    <scope>NUCLEOTIDE SEQUENCE [LARGE SCALE GENOMIC DNA]</scope>
    <source>
        <strain evidence="6">JCM 17130</strain>
    </source>
</reference>
<sequence>MRLPVRRAMEVCPVEVAVSVLGGTWKLTLVKHLLGGTRRFNELGRLVPLANTKTLTRQLRELEEDGVVRRVVHPEVPPRVEYSLTELGRSLEKIVLAMDTWGAAFAQRSTDRRGRTVDVP</sequence>
<dbReference type="PANTHER" id="PTHR33204">
    <property type="entry name" value="TRANSCRIPTIONAL REGULATOR, MARR FAMILY"/>
    <property type="match status" value="1"/>
</dbReference>
<evidence type="ECO:0000313" key="6">
    <source>
        <dbReference type="Proteomes" id="UP001597277"/>
    </source>
</evidence>
<dbReference type="EMBL" id="JBHUEE010000005">
    <property type="protein sequence ID" value="MFD1718222.1"/>
    <property type="molecule type" value="Genomic_DNA"/>
</dbReference>
<accession>A0ABW4L5L8</accession>
<dbReference type="PANTHER" id="PTHR33204:SF29">
    <property type="entry name" value="TRANSCRIPTIONAL REGULATOR"/>
    <property type="match status" value="1"/>
</dbReference>
<feature type="domain" description="HTH hxlR-type" evidence="4">
    <location>
        <begin position="12"/>
        <end position="110"/>
    </location>
</feature>
<organism evidence="5 6">
    <name type="scientific">Georgenia deserti</name>
    <dbReference type="NCBI Taxonomy" id="2093781"/>
    <lineage>
        <taxon>Bacteria</taxon>
        <taxon>Bacillati</taxon>
        <taxon>Actinomycetota</taxon>
        <taxon>Actinomycetes</taxon>
        <taxon>Micrococcales</taxon>
        <taxon>Bogoriellaceae</taxon>
        <taxon>Georgenia</taxon>
    </lineage>
</organism>
<keyword evidence="6" id="KW-1185">Reference proteome</keyword>
<keyword evidence="2" id="KW-0238">DNA-binding</keyword>
<gene>
    <name evidence="5" type="ORF">ACFSE6_10275</name>
</gene>
<dbReference type="Proteomes" id="UP001597277">
    <property type="component" value="Unassembled WGS sequence"/>
</dbReference>
<evidence type="ECO:0000256" key="3">
    <source>
        <dbReference type="ARBA" id="ARBA00023163"/>
    </source>
</evidence>
<evidence type="ECO:0000256" key="1">
    <source>
        <dbReference type="ARBA" id="ARBA00023015"/>
    </source>
</evidence>
<evidence type="ECO:0000259" key="4">
    <source>
        <dbReference type="PROSITE" id="PS51118"/>
    </source>
</evidence>
<comment type="caution">
    <text evidence="5">The sequence shown here is derived from an EMBL/GenBank/DDBJ whole genome shotgun (WGS) entry which is preliminary data.</text>
</comment>
<dbReference type="InterPro" id="IPR036390">
    <property type="entry name" value="WH_DNA-bd_sf"/>
</dbReference>
<dbReference type="PROSITE" id="PS51118">
    <property type="entry name" value="HTH_HXLR"/>
    <property type="match status" value="1"/>
</dbReference>
<keyword evidence="1" id="KW-0805">Transcription regulation</keyword>
<evidence type="ECO:0000256" key="2">
    <source>
        <dbReference type="ARBA" id="ARBA00023125"/>
    </source>
</evidence>
<keyword evidence="3" id="KW-0804">Transcription</keyword>
<dbReference type="InterPro" id="IPR036388">
    <property type="entry name" value="WH-like_DNA-bd_sf"/>
</dbReference>